<dbReference type="Pfam" id="PF00334">
    <property type="entry name" value="NDK"/>
    <property type="match status" value="1"/>
</dbReference>
<feature type="region of interest" description="Disordered" evidence="2">
    <location>
        <begin position="363"/>
        <end position="389"/>
    </location>
</feature>
<dbReference type="Gene3D" id="3.30.70.141">
    <property type="entry name" value="Nucleoside diphosphate kinase-like domain"/>
    <property type="match status" value="2"/>
</dbReference>
<feature type="region of interest" description="Disordered" evidence="2">
    <location>
        <begin position="81"/>
        <end position="110"/>
    </location>
</feature>
<dbReference type="GeneID" id="6748868"/>
<dbReference type="PANTHER" id="PTHR46135:SF3">
    <property type="entry name" value="NME_NM23 FAMILY MEMBER 8"/>
    <property type="match status" value="1"/>
</dbReference>
<gene>
    <name evidence="4" type="ORF">TRIADDRAFT_51377</name>
</gene>
<evidence type="ECO:0000256" key="1">
    <source>
        <dbReference type="PROSITE-ProRule" id="PRU00706"/>
    </source>
</evidence>
<reference evidence="4 5" key="1">
    <citation type="journal article" date="2008" name="Nature">
        <title>The Trichoplax genome and the nature of placozoans.</title>
        <authorList>
            <person name="Srivastava M."/>
            <person name="Begovic E."/>
            <person name="Chapman J."/>
            <person name="Putnam N.H."/>
            <person name="Hellsten U."/>
            <person name="Kawashima T."/>
            <person name="Kuo A."/>
            <person name="Mitros T."/>
            <person name="Salamov A."/>
            <person name="Carpenter M.L."/>
            <person name="Signorovitch A.Y."/>
            <person name="Moreno M.A."/>
            <person name="Kamm K."/>
            <person name="Grimwood J."/>
            <person name="Schmutz J."/>
            <person name="Shapiro H."/>
            <person name="Grigoriev I.V."/>
            <person name="Buss L.W."/>
            <person name="Schierwater B."/>
            <person name="Dellaporta S.L."/>
            <person name="Rokhsar D.S."/>
        </authorList>
    </citation>
    <scope>NUCLEOTIDE SEQUENCE [LARGE SCALE GENOMIC DNA]</scope>
    <source>
        <strain evidence="4 5">Grell-BS-1999</strain>
    </source>
</reference>
<feature type="domain" description="Nucleoside diphosphate kinase-like" evidence="3">
    <location>
        <begin position="1213"/>
        <end position="1337"/>
    </location>
</feature>
<evidence type="ECO:0000259" key="3">
    <source>
        <dbReference type="SMART" id="SM00562"/>
    </source>
</evidence>
<evidence type="ECO:0000313" key="4">
    <source>
        <dbReference type="EMBL" id="EDV29256.1"/>
    </source>
</evidence>
<dbReference type="RefSeq" id="XP_002108458.1">
    <property type="nucleotide sequence ID" value="XM_002108422.1"/>
</dbReference>
<dbReference type="OrthoDB" id="2162449at2759"/>
<dbReference type="OMA" id="PDVIWWR"/>
<dbReference type="EMBL" id="DS985241">
    <property type="protein sequence ID" value="EDV29256.1"/>
    <property type="molecule type" value="Genomic_DNA"/>
</dbReference>
<dbReference type="InParanoid" id="B3RIU9"/>
<keyword evidence="5" id="KW-1185">Reference proteome</keyword>
<protein>
    <recommendedName>
        <fullName evidence="3">Nucleoside diphosphate kinase-like domain-containing protein</fullName>
    </recommendedName>
</protein>
<dbReference type="eggNOG" id="KOG0888">
    <property type="taxonomic scope" value="Eukaryota"/>
</dbReference>
<comment type="similarity">
    <text evidence="1">Belongs to the NDK family.</text>
</comment>
<dbReference type="HOGENOM" id="CLU_245777_0_0_1"/>
<dbReference type="KEGG" id="tad:TRIADDRAFT_51377"/>
<feature type="region of interest" description="Disordered" evidence="2">
    <location>
        <begin position="210"/>
        <end position="242"/>
    </location>
</feature>
<dbReference type="SUPFAM" id="SSF54919">
    <property type="entry name" value="Nucleoside diphosphate kinase, NDK"/>
    <property type="match status" value="3"/>
</dbReference>
<organism evidence="4 5">
    <name type="scientific">Trichoplax adhaerens</name>
    <name type="common">Trichoplax reptans</name>
    <dbReference type="NCBI Taxonomy" id="10228"/>
    <lineage>
        <taxon>Eukaryota</taxon>
        <taxon>Metazoa</taxon>
        <taxon>Placozoa</taxon>
        <taxon>Uniplacotomia</taxon>
        <taxon>Trichoplacea</taxon>
        <taxon>Trichoplacidae</taxon>
        <taxon>Trichoplax</taxon>
    </lineage>
</organism>
<dbReference type="InterPro" id="IPR034907">
    <property type="entry name" value="NDK-like_dom"/>
</dbReference>
<name>B3RIU9_TRIAD</name>
<sequence>MASSEEEEDIGTVTNHLGQELQSIFNQIEANLPTIDSDTSDVGSEEEVQIFDRYINHEVTLLNQPPLNGNDEQQILTADQPNNESNKKFNDSHLSSNTQDDEGSGSQKARPAEIMKEIQLEPNDFSSIISANTLHSHFIPIQSPVLQIPNLEESDIESIVNQIGKKEQRHVYRPIQKFTHDIYQVSDREEETDNISLMDKLTALAIQQGGEIAPSRSETSASKSNDDLDSSISVSYQPEEEKVLKESENNVAKLQLQNTNEINPVVTLADENKQTVFLDLRQEAMEEKIQEENSLSAGGKRLLALRMKAQSESSQDSDSSLSDEESNNKQWVSLRNKIKSTSLQESKKLQQDQQHQMSAVDQFTPMTIQKPQDKPYEAPKQSRSIGTNVSKVDLVDKNNKAESQLKPDISVVNNKNSKTTNAKQSIQQDKAKRQRLAKRIKSMKPKNSWLGFHPTAVETPVLFDQDVTFAQPPTVLPFDLNEKICMILKLPLIGLNEANISVKSKSVTTVGRDILSRLCLRHCYSLILTWLLSLLNKATSNYPDKLASLPPFIVVGLQQVTINGKLSIDVVITESASQKLNRHQQQELDDSKTRKRRDSRQSFYQSVYKYLSTTNFNKLFPWIIKKDNHVIAQCKQVNFHLPDGLHLLLNQSISSFIKVETDAKTIQQCLDHRHSYFWITLDTDDSIDSKSYQDSTLSYEYPFQTTILRLQHELYSNPQTNFAFFYEFWSQGFDISGLRLLYDPSSPDRHHQWMPTLYIALRGPLAIEKCRQILGPLDANLARRTDPTSLSALYCSPIRQSNRPLVSCTNSKLRSLDELCQIFGGRIPLDQHGQVLTDTLNCQQDIFLLAACVETSIVLILSPWIPIDHLPQIIKLCLSHGFLLQDMHRTSLTHGQIASLSMQKYYSNDHWKFKGEIKNNVAYPPSVTFLHLRRENALHQSSQLIEIIVRHLTPWIQNHDGKINTGDLIKILPYHDENLKSITRQFSLLPSTNPILLNCNLPPFYSYPDYEQVVVVNFTSIKQLSLCADAMAQLIHNQVGEETVLQRRLEIIGLKYIPQLPAVIASELSQFEVGHIGYKESIQAMIGRPAVSILIRAIDAFQLLSKNVAQIQASTFTFSILISQSPEIAYRQASLIFRNRELAVNDSLRTILPYIPSTLDEEYEWIEEDSDDDWREANTSKKRKNRSKKAPASTEFSKVKFLEKIFLQPISIVTILVIKPDAFHKVNKILRQIVQKSFRIVGLKQCVLTHDTAIKLVATDLPRKEEHIDHLTAGPSIVLCLQRVNAVKKLLDLAGPENPDEARKLDGFSWRSQYGSTSYMQAIQDVKLLFPEGLCCPFNPYLQYEQIICRAVDATVESYKQRRHLQKMQAKAQSKSLLQSSNLSSLSLRQITCILLAPPLLQKLSKFAFLQILDILKSANFEVKAMRMIWLTVDHAQFFHMIIDHKSQNSGQKVGLLTQAPCLIMAAERDNAISCFDSIIERFDQNSIIKKHEKEIFMAKAEKEVWTLNFL</sequence>
<dbReference type="Proteomes" id="UP000009022">
    <property type="component" value="Unassembled WGS sequence"/>
</dbReference>
<proteinExistence type="inferred from homology"/>
<dbReference type="PANTHER" id="PTHR46135">
    <property type="entry name" value="NME/NM23 FAMILY MEMBER 8"/>
    <property type="match status" value="1"/>
</dbReference>
<dbReference type="InterPro" id="IPR036850">
    <property type="entry name" value="NDK-like_dom_sf"/>
</dbReference>
<evidence type="ECO:0000256" key="2">
    <source>
        <dbReference type="SAM" id="MobiDB-lite"/>
    </source>
</evidence>
<comment type="caution">
    <text evidence="1">Lacks conserved residue(s) required for the propagation of feature annotation.</text>
</comment>
<evidence type="ECO:0000313" key="5">
    <source>
        <dbReference type="Proteomes" id="UP000009022"/>
    </source>
</evidence>
<feature type="region of interest" description="Disordered" evidence="2">
    <location>
        <begin position="306"/>
        <end position="329"/>
    </location>
</feature>
<accession>B3RIU9</accession>
<dbReference type="CTD" id="6748868"/>
<dbReference type="PROSITE" id="PS51374">
    <property type="entry name" value="NDPK_LIKE"/>
    <property type="match status" value="1"/>
</dbReference>
<dbReference type="STRING" id="10228.B3RIU9"/>
<dbReference type="InterPro" id="IPR051766">
    <property type="entry name" value="TXND_domain-containing"/>
</dbReference>
<feature type="compositionally biased region" description="Low complexity" evidence="2">
    <location>
        <begin position="310"/>
        <end position="320"/>
    </location>
</feature>
<dbReference type="SMART" id="SM00562">
    <property type="entry name" value="NDK"/>
    <property type="match status" value="1"/>
</dbReference>
<dbReference type="PhylomeDB" id="B3RIU9"/>